<evidence type="ECO:0000256" key="14">
    <source>
        <dbReference type="ARBA" id="ARBA00023014"/>
    </source>
</evidence>
<keyword evidence="7" id="KW-0808">Transferase</keyword>
<dbReference type="InterPro" id="IPR008271">
    <property type="entry name" value="Ser/Thr_kinase_AS"/>
</dbReference>
<keyword evidence="11 16" id="KW-0067">ATP-binding</keyword>
<dbReference type="Pfam" id="PF00069">
    <property type="entry name" value="Pkinase"/>
    <property type="match status" value="1"/>
</dbReference>
<dbReference type="PROSITE" id="PS00107">
    <property type="entry name" value="PROTEIN_KINASE_ATP"/>
    <property type="match status" value="1"/>
</dbReference>
<evidence type="ECO:0000256" key="16">
    <source>
        <dbReference type="PROSITE-ProRule" id="PRU10141"/>
    </source>
</evidence>
<evidence type="ECO:0000256" key="2">
    <source>
        <dbReference type="ARBA" id="ARBA00006490"/>
    </source>
</evidence>
<proteinExistence type="inferred from homology"/>
<evidence type="ECO:0000256" key="5">
    <source>
        <dbReference type="ARBA" id="ARBA00012513"/>
    </source>
</evidence>
<dbReference type="EC" id="2.8.1.7" evidence="4"/>
<evidence type="ECO:0000256" key="8">
    <source>
        <dbReference type="ARBA" id="ARBA00022723"/>
    </source>
</evidence>
<dbReference type="HAMAP" id="MF_00331">
    <property type="entry name" value="Cys_desulf_IscS"/>
    <property type="match status" value="1"/>
</dbReference>
<keyword evidence="14" id="KW-0411">Iron-sulfur</keyword>
<evidence type="ECO:0000256" key="3">
    <source>
        <dbReference type="ARBA" id="ARBA00011270"/>
    </source>
</evidence>
<dbReference type="Pfam" id="PF00266">
    <property type="entry name" value="Aminotran_5"/>
    <property type="match status" value="1"/>
</dbReference>
<dbReference type="Gene3D" id="3.30.200.20">
    <property type="entry name" value="Phosphorylase Kinase, domain 1"/>
    <property type="match status" value="1"/>
</dbReference>
<comment type="cofactor">
    <cofactor evidence="1 17">
        <name>pyridoxal 5'-phosphate</name>
        <dbReference type="ChEBI" id="CHEBI:597326"/>
    </cofactor>
</comment>
<keyword evidence="19" id="KW-1185">Reference proteome</keyword>
<dbReference type="GO" id="GO:0046872">
    <property type="term" value="F:metal ion binding"/>
    <property type="evidence" value="ECO:0007669"/>
    <property type="project" value="UniProtKB-KW"/>
</dbReference>
<evidence type="ECO:0000256" key="11">
    <source>
        <dbReference type="ARBA" id="ARBA00022840"/>
    </source>
</evidence>
<dbReference type="SMART" id="SM00220">
    <property type="entry name" value="S_TKc"/>
    <property type="match status" value="1"/>
</dbReference>
<accession>A0AAF5DHN5</accession>
<dbReference type="InterPro" id="IPR010240">
    <property type="entry name" value="Cys_deSase_IscS"/>
</dbReference>
<dbReference type="InterPro" id="IPR045216">
    <property type="entry name" value="CK2_alpha"/>
</dbReference>
<dbReference type="GO" id="GO:0005634">
    <property type="term" value="C:nucleus"/>
    <property type="evidence" value="ECO:0007669"/>
    <property type="project" value="TreeGrafter"/>
</dbReference>
<reference evidence="20" key="1">
    <citation type="submission" date="2024-02" db="UniProtKB">
        <authorList>
            <consortium name="WormBaseParasite"/>
        </authorList>
    </citation>
    <scope>IDENTIFICATION</scope>
</reference>
<evidence type="ECO:0000256" key="9">
    <source>
        <dbReference type="ARBA" id="ARBA00022741"/>
    </source>
</evidence>
<dbReference type="PROSITE" id="PS50011">
    <property type="entry name" value="PROTEIN_KINASE_DOM"/>
    <property type="match status" value="1"/>
</dbReference>
<comment type="similarity">
    <text evidence="2">Belongs to the class-V pyridoxal-phosphate-dependent aminotransferase family. NifS/IscS subfamily.</text>
</comment>
<dbReference type="InterPro" id="IPR000192">
    <property type="entry name" value="Aminotrans_V_dom"/>
</dbReference>
<name>A0AAF5DHN5_STRER</name>
<dbReference type="EC" id="2.7.11.1" evidence="5"/>
<keyword evidence="9 16" id="KW-0547">Nucleotide-binding</keyword>
<feature type="binding site" evidence="16">
    <location>
        <position position="75"/>
    </location>
    <ligand>
        <name>ATP</name>
        <dbReference type="ChEBI" id="CHEBI:30616"/>
    </ligand>
</feature>
<dbReference type="Gene3D" id="1.10.510.10">
    <property type="entry name" value="Transferase(Phosphotransferase) domain 1"/>
    <property type="match status" value="1"/>
</dbReference>
<dbReference type="SUPFAM" id="SSF53383">
    <property type="entry name" value="PLP-dependent transferases"/>
    <property type="match status" value="1"/>
</dbReference>
<dbReference type="NCBIfam" id="NF010611">
    <property type="entry name" value="PRK14012.1"/>
    <property type="match status" value="1"/>
</dbReference>
<evidence type="ECO:0000256" key="10">
    <source>
        <dbReference type="ARBA" id="ARBA00022777"/>
    </source>
</evidence>
<dbReference type="GO" id="GO:0099128">
    <property type="term" value="C:mitochondrial [2Fe-2S] assembly complex"/>
    <property type="evidence" value="ECO:0007669"/>
    <property type="project" value="UniProtKB-ARBA"/>
</dbReference>
<evidence type="ECO:0000256" key="7">
    <source>
        <dbReference type="ARBA" id="ARBA00022679"/>
    </source>
</evidence>
<keyword evidence="6" id="KW-0723">Serine/threonine-protein kinase</keyword>
<feature type="domain" description="Protein kinase" evidence="18">
    <location>
        <begin position="46"/>
        <end position="331"/>
    </location>
</feature>
<protein>
    <recommendedName>
        <fullName evidence="15">Casein kinase II subunit alpha</fullName>
        <ecNumber evidence="5">2.7.11.1</ecNumber>
        <ecNumber evidence="4">2.8.1.7</ecNumber>
    </recommendedName>
</protein>
<dbReference type="FunFam" id="3.90.1150.10:FF:000002">
    <property type="entry name" value="Cysteine desulfurase IscS"/>
    <property type="match status" value="1"/>
</dbReference>
<keyword evidence="12" id="KW-0663">Pyridoxal phosphate</keyword>
<comment type="subunit">
    <text evidence="3">Tetramer of two alpha and two beta chains.</text>
</comment>
<dbReference type="GO" id="GO:0004674">
    <property type="term" value="F:protein serine/threonine kinase activity"/>
    <property type="evidence" value="ECO:0007669"/>
    <property type="project" value="UniProtKB-KW"/>
</dbReference>
<dbReference type="NCBIfam" id="TIGR02006">
    <property type="entry name" value="IscS"/>
    <property type="match status" value="1"/>
</dbReference>
<dbReference type="InterPro" id="IPR000719">
    <property type="entry name" value="Prot_kinase_dom"/>
</dbReference>
<dbReference type="SUPFAM" id="SSF56112">
    <property type="entry name" value="Protein kinase-like (PK-like)"/>
    <property type="match status" value="1"/>
</dbReference>
<dbReference type="CDD" id="cd14132">
    <property type="entry name" value="STKc_CK2_alpha"/>
    <property type="match status" value="1"/>
</dbReference>
<dbReference type="PANTHER" id="PTHR11601">
    <property type="entry name" value="CYSTEINE DESULFURYLASE FAMILY MEMBER"/>
    <property type="match status" value="1"/>
</dbReference>
<dbReference type="InterPro" id="IPR011009">
    <property type="entry name" value="Kinase-like_dom_sf"/>
</dbReference>
<organism evidence="19 20">
    <name type="scientific">Strongyloides stercoralis</name>
    <name type="common">Threadworm</name>
    <dbReference type="NCBI Taxonomy" id="6248"/>
    <lineage>
        <taxon>Eukaryota</taxon>
        <taxon>Metazoa</taxon>
        <taxon>Ecdysozoa</taxon>
        <taxon>Nematoda</taxon>
        <taxon>Chromadorea</taxon>
        <taxon>Rhabditida</taxon>
        <taxon>Tylenchina</taxon>
        <taxon>Panagrolaimomorpha</taxon>
        <taxon>Strongyloidoidea</taxon>
        <taxon>Strongyloididae</taxon>
        <taxon>Strongyloides</taxon>
    </lineage>
</organism>
<dbReference type="FunFam" id="1.10.510.10:FF:000059">
    <property type="entry name" value="Casein kinase II subunit alpha"/>
    <property type="match status" value="1"/>
</dbReference>
<dbReference type="FunFam" id="3.30.200.20:FF:000088">
    <property type="entry name" value="Casein kinase II subunit alpha"/>
    <property type="match status" value="1"/>
</dbReference>
<keyword evidence="10" id="KW-0418">Kinase</keyword>
<dbReference type="Gene3D" id="3.90.1150.10">
    <property type="entry name" value="Aspartate Aminotransferase, domain 1"/>
    <property type="match status" value="1"/>
</dbReference>
<dbReference type="GO" id="GO:0030170">
    <property type="term" value="F:pyridoxal phosphate binding"/>
    <property type="evidence" value="ECO:0007669"/>
    <property type="project" value="InterPro"/>
</dbReference>
<evidence type="ECO:0000313" key="20">
    <source>
        <dbReference type="WBParaSite" id="TCONS_00012313.p1"/>
    </source>
</evidence>
<evidence type="ECO:0000256" key="6">
    <source>
        <dbReference type="ARBA" id="ARBA00022527"/>
    </source>
</evidence>
<evidence type="ECO:0000256" key="17">
    <source>
        <dbReference type="RuleBase" id="RU004504"/>
    </source>
</evidence>
<keyword evidence="13" id="KW-0408">Iron</keyword>
<dbReference type="FunFam" id="3.40.640.10:FF:000003">
    <property type="entry name" value="Cysteine desulfurase IscS"/>
    <property type="match status" value="1"/>
</dbReference>
<dbReference type="InterPro" id="IPR017441">
    <property type="entry name" value="Protein_kinase_ATP_BS"/>
</dbReference>
<evidence type="ECO:0000256" key="12">
    <source>
        <dbReference type="ARBA" id="ARBA00022898"/>
    </source>
</evidence>
<evidence type="ECO:0000256" key="15">
    <source>
        <dbReference type="ARBA" id="ARBA00071078"/>
    </source>
</evidence>
<dbReference type="PROSITE" id="PS00595">
    <property type="entry name" value="AA_TRANSFER_CLASS_5"/>
    <property type="match status" value="1"/>
</dbReference>
<dbReference type="Gene3D" id="3.40.640.10">
    <property type="entry name" value="Type I PLP-dependent aspartate aminotransferase-like (Major domain)"/>
    <property type="match status" value="1"/>
</dbReference>
<dbReference type="GO" id="GO:0051536">
    <property type="term" value="F:iron-sulfur cluster binding"/>
    <property type="evidence" value="ECO:0007669"/>
    <property type="project" value="UniProtKB-KW"/>
</dbReference>
<dbReference type="InterPro" id="IPR020578">
    <property type="entry name" value="Aminotrans_V_PyrdxlP_BS"/>
</dbReference>
<evidence type="ECO:0000256" key="1">
    <source>
        <dbReference type="ARBA" id="ARBA00001933"/>
    </source>
</evidence>
<dbReference type="GO" id="GO:0031071">
    <property type="term" value="F:cysteine desulfurase activity"/>
    <property type="evidence" value="ECO:0007669"/>
    <property type="project" value="UniProtKB-EC"/>
</dbReference>
<dbReference type="InterPro" id="IPR015424">
    <property type="entry name" value="PyrdxlP-dep_Trfase"/>
</dbReference>
<evidence type="ECO:0000256" key="4">
    <source>
        <dbReference type="ARBA" id="ARBA00012239"/>
    </source>
</evidence>
<sequence>LPEVINQPIMAFITQSSVYGDVNESKSRDYWDYECHSITWGDIEKYELVRKLGRGKYSEVFEGVDTGKNERIVVKILKPVKKKKIKREVKILENLKGGTNIITLLDVVKDPISRTPALIFEYVDNQDFKTLYQTLTDYDIRYYLFELLKALDYCHSHGIMHRDVKPHNVMIDHKKRQLRLIDWGLAEFYHPRQDYNVRVASRYFKGPELLVDYQYYDYSLDMWSLGCMLASMLFRREPFFHGHDNYDQLVRIAKVLGTDDLYAYLEKYGITLDNRFNDLLGQHARKRWDRFIHNENNHLVSPTAIDFLDKLLKYDHQARLTAKEAMAHPYFAQIVIDNENKRKNAIDDNVKGEVYISMNILTRCGKFIWFDRRFLSITIPRIAGQIPESQKVSHYPLYFDVQATTPMDPRVIDAMLPYMIDNFGNPHSKTHYYGWETEKAVEVAREQVAKIIGADPREIVFTSGATESNNIAVKGVAKFYKETGKNHVITVSTEHKCVLDSCRSLENEGFDVTYLPVKKNGLIDMELLEKSMTEKTALVSVMGVNNEIGVKQPIKEIGNLCRSKKIFFHSDCAQAVGKIPLDVNDMKIDLMSISGHKIYGPKGIGALYVRRRPRVRLESIISGGGQERGVRSGTLPTPLVVGIGEACRIAYNEMEMDNKYIRELSERLVKGIQDQIPDVYRNGDIHQSIPGCVNLSFAYVEGESLLMALKDIALSSGSACTSASLEPSYVLRAIGAEEDLAHSSIRFGIGRFTTKEEIDFTVNKCVFHTQKLREMSPLWEMVQEGINLKTIKWTQH</sequence>
<evidence type="ECO:0000313" key="19">
    <source>
        <dbReference type="Proteomes" id="UP000035681"/>
    </source>
</evidence>
<dbReference type="PANTHER" id="PTHR11601:SF34">
    <property type="entry name" value="CYSTEINE DESULFURASE"/>
    <property type="match status" value="1"/>
</dbReference>
<dbReference type="GO" id="GO:0005524">
    <property type="term" value="F:ATP binding"/>
    <property type="evidence" value="ECO:0007669"/>
    <property type="project" value="UniProtKB-UniRule"/>
</dbReference>
<dbReference type="GO" id="GO:0044571">
    <property type="term" value="P:[2Fe-2S] cluster assembly"/>
    <property type="evidence" value="ECO:0007669"/>
    <property type="project" value="InterPro"/>
</dbReference>
<dbReference type="WBParaSite" id="TCONS_00012313.p1">
    <property type="protein sequence ID" value="TCONS_00012313.p1"/>
    <property type="gene ID" value="XLOC_007920"/>
</dbReference>
<dbReference type="PROSITE" id="PS00108">
    <property type="entry name" value="PROTEIN_KINASE_ST"/>
    <property type="match status" value="1"/>
</dbReference>
<dbReference type="AlphaFoldDB" id="A0AAF5DHN5"/>
<dbReference type="InterPro" id="IPR015422">
    <property type="entry name" value="PyrdxlP-dep_Trfase_small"/>
</dbReference>
<dbReference type="Proteomes" id="UP000035681">
    <property type="component" value="Unplaced"/>
</dbReference>
<evidence type="ECO:0000256" key="13">
    <source>
        <dbReference type="ARBA" id="ARBA00023004"/>
    </source>
</evidence>
<keyword evidence="8" id="KW-0479">Metal-binding</keyword>
<dbReference type="InterPro" id="IPR015421">
    <property type="entry name" value="PyrdxlP-dep_Trfase_major"/>
</dbReference>
<evidence type="ECO:0000259" key="18">
    <source>
        <dbReference type="PROSITE" id="PS50011"/>
    </source>
</evidence>